<name>A0ABN6RKB1_9DEIO</name>
<geneLocation type="plasmid" evidence="2 3">
    <name>pDAETH-1</name>
</geneLocation>
<dbReference type="EMBL" id="AP026561">
    <property type="protein sequence ID" value="BDP43324.1"/>
    <property type="molecule type" value="Genomic_DNA"/>
</dbReference>
<gene>
    <name evidence="2" type="ORF">DAETH_32930</name>
</gene>
<proteinExistence type="predicted"/>
<evidence type="ECO:0000313" key="3">
    <source>
        <dbReference type="Proteomes" id="UP001064971"/>
    </source>
</evidence>
<dbReference type="Proteomes" id="UP001064971">
    <property type="component" value="Plasmid pDAETH-1"/>
</dbReference>
<keyword evidence="2" id="KW-0614">Plasmid</keyword>
<reference evidence="2" key="1">
    <citation type="submission" date="2022-07" db="EMBL/GenBank/DDBJ databases">
        <title>Complete Genome Sequence of the Radioresistant Bacterium Deinococcus aetherius ST0316, Isolated from the Air Dust collected in Lower Stratosphere above Japan.</title>
        <authorList>
            <person name="Satoh K."/>
            <person name="Hagiwara K."/>
            <person name="Katsumata K."/>
            <person name="Kubo A."/>
            <person name="Yokobori S."/>
            <person name="Yamagishi A."/>
            <person name="Oono Y."/>
            <person name="Narumi I."/>
        </authorList>
    </citation>
    <scope>NUCLEOTIDE SEQUENCE</scope>
    <source>
        <strain evidence="2">ST0316</strain>
        <plasmid evidence="2">pDAETH-1</plasmid>
    </source>
</reference>
<dbReference type="RefSeq" id="WP_264777817.1">
    <property type="nucleotide sequence ID" value="NZ_AP026561.1"/>
</dbReference>
<evidence type="ECO:0000259" key="1">
    <source>
        <dbReference type="Pfam" id="PF00817"/>
    </source>
</evidence>
<dbReference type="SUPFAM" id="SSF56672">
    <property type="entry name" value="DNA/RNA polymerases"/>
    <property type="match status" value="1"/>
</dbReference>
<accession>A0ABN6RKB1</accession>
<organism evidence="2 3">
    <name type="scientific">Deinococcus aetherius</name>
    <dbReference type="NCBI Taxonomy" id="200252"/>
    <lineage>
        <taxon>Bacteria</taxon>
        <taxon>Thermotogati</taxon>
        <taxon>Deinococcota</taxon>
        <taxon>Deinococci</taxon>
        <taxon>Deinococcales</taxon>
        <taxon>Deinococcaceae</taxon>
        <taxon>Deinococcus</taxon>
    </lineage>
</organism>
<protein>
    <recommendedName>
        <fullName evidence="1">UmuC domain-containing protein</fullName>
    </recommendedName>
</protein>
<keyword evidence="3" id="KW-1185">Reference proteome</keyword>
<dbReference type="InterPro" id="IPR043502">
    <property type="entry name" value="DNA/RNA_pol_sf"/>
</dbReference>
<dbReference type="InterPro" id="IPR001126">
    <property type="entry name" value="UmuC"/>
</dbReference>
<sequence length="419" mass="45563">MVPGRTASIACVHLAPWPLTLLAKQHPGLPVAVLGETIRRVVAATPEAMTAGVHLGMSEVAALSRCPELHAQVITGPTARAAWAEVLELLYARYSDRVHSSTPGVAFLQTRAPAARDLAAALHAPVGLAASTQVAHLAALRARPGEVREVPAGEEEQAFLRLSPVEHLQVLGLTPAHVEHLQYLGLRGLADVWKWSAAQREAFFGVTVGGQLNRFLRGERTTAVPRYVPDQVIEGSRSTDPPLREPSHVEAVLAELVPGLFAELRGRTCAYLTIHADTPGGRLSASRRLKWPLDAAGLQRVTGLAFGDTDALALGVERLTVQLSGLAQPSRLVGLWAGLAELEVTQTVLDRYPDALVRVEWLDPFAYTADLQYRWVDWLTGEVRPTAMTPRRGWTPPTLVKARERNVERILAFFEGQHP</sequence>
<dbReference type="Pfam" id="PF00817">
    <property type="entry name" value="IMS"/>
    <property type="match status" value="1"/>
</dbReference>
<feature type="domain" description="UmuC" evidence="1">
    <location>
        <begin position="28"/>
        <end position="112"/>
    </location>
</feature>
<evidence type="ECO:0000313" key="2">
    <source>
        <dbReference type="EMBL" id="BDP43324.1"/>
    </source>
</evidence>